<dbReference type="AlphaFoldDB" id="A0A077Z2E1"/>
<dbReference type="PROSITE" id="PS51079">
    <property type="entry name" value="MBT"/>
    <property type="match status" value="1"/>
</dbReference>
<dbReference type="InterPro" id="IPR011001">
    <property type="entry name" value="Saposin-like"/>
</dbReference>
<dbReference type="InterPro" id="IPR038348">
    <property type="entry name" value="SLED_sf"/>
</dbReference>
<feature type="repeat" description="MBT" evidence="3">
    <location>
        <begin position="300"/>
        <end position="411"/>
    </location>
</feature>
<dbReference type="GO" id="GO:0005634">
    <property type="term" value="C:nucleus"/>
    <property type="evidence" value="ECO:0007669"/>
    <property type="project" value="InterPro"/>
</dbReference>
<dbReference type="InterPro" id="IPR004092">
    <property type="entry name" value="Mbt"/>
</dbReference>
<evidence type="ECO:0000313" key="6">
    <source>
        <dbReference type="EMBL" id="CDW52850.1"/>
    </source>
</evidence>
<dbReference type="EMBL" id="HG805833">
    <property type="protein sequence ID" value="CDW52850.1"/>
    <property type="molecule type" value="Genomic_DNA"/>
</dbReference>
<name>A0A077Z2E1_TRITR</name>
<evidence type="ECO:0000256" key="3">
    <source>
        <dbReference type="PROSITE-ProRule" id="PRU00459"/>
    </source>
</evidence>
<dbReference type="CDD" id="cd20095">
    <property type="entry name" value="MBT_SFMBT_rpt3"/>
    <property type="match status" value="1"/>
</dbReference>
<dbReference type="SUPFAM" id="SSF63748">
    <property type="entry name" value="Tudor/PWWP/MBT"/>
    <property type="match status" value="2"/>
</dbReference>
<feature type="region of interest" description="Disordered" evidence="4">
    <location>
        <begin position="730"/>
        <end position="752"/>
    </location>
</feature>
<evidence type="ECO:0000259" key="5">
    <source>
        <dbReference type="PROSITE" id="PS50015"/>
    </source>
</evidence>
<dbReference type="Proteomes" id="UP000030665">
    <property type="component" value="Unassembled WGS sequence"/>
</dbReference>
<accession>A0A077Z2E1</accession>
<dbReference type="Gene3D" id="2.30.30.140">
    <property type="match status" value="3"/>
</dbReference>
<dbReference type="GO" id="GO:0006355">
    <property type="term" value="P:regulation of DNA-templated transcription"/>
    <property type="evidence" value="ECO:0007669"/>
    <property type="project" value="InterPro"/>
</dbReference>
<dbReference type="InterPro" id="IPR021987">
    <property type="entry name" value="SLED"/>
</dbReference>
<feature type="domain" description="Saposin B-type" evidence="5">
    <location>
        <begin position="1214"/>
        <end position="1295"/>
    </location>
</feature>
<evidence type="ECO:0000256" key="1">
    <source>
        <dbReference type="ARBA" id="ARBA00023157"/>
    </source>
</evidence>
<reference evidence="6" key="1">
    <citation type="submission" date="2014-01" db="EMBL/GenBank/DDBJ databases">
        <authorList>
            <person name="Aslett M."/>
        </authorList>
    </citation>
    <scope>NUCLEOTIDE SEQUENCE</scope>
</reference>
<dbReference type="Pfam" id="PF02820">
    <property type="entry name" value="MBT"/>
    <property type="match status" value="1"/>
</dbReference>
<dbReference type="PANTHER" id="PTHR11480">
    <property type="entry name" value="SAPOSIN-RELATED"/>
    <property type="match status" value="1"/>
</dbReference>
<dbReference type="Gene3D" id="3.90.1150.190">
    <property type="entry name" value="SLED domain"/>
    <property type="match status" value="1"/>
</dbReference>
<evidence type="ECO:0000313" key="7">
    <source>
        <dbReference type="Proteomes" id="UP000030665"/>
    </source>
</evidence>
<dbReference type="Pfam" id="PF03489">
    <property type="entry name" value="SapB_2"/>
    <property type="match status" value="1"/>
</dbReference>
<sequence length="1440" mass="160621">MATGAFTGLQQQLNSCEGKSRSLVYLLIFKSFQAVVLVKQRLRSRTVMSDEAKSNEAVKCDWNWEDFASGLGLSSVPRHALQHILALQSDDRRSALVQLDEVTKEPVSWWPAIVLRSDGANALILPYLSTEPYSVFVVDGFSSVILRSQAWCKFTKIPLGRKIGSFDFSDHLLSELEDQKKPSDGTSWSSSQPEDGVAFRSRMFVPCEFFEPKRYVAVESPVEPGNFWPAQILRFVHGRLLLQPVGCLPANAFWLSCFSRRIIPASAINEMSAEYGWQYKCACSLFPVHNSSMRLQCMCSRWMNTKDSILVENAVRNSVPSKPFEVCMQLERHGLKSGYYLEVLHPVDRDAFYPAEVVNVLNNYYFVVQLFTDTVLDNQPPNTQRFKLHRRSTGFAPMGWCAKNHIRLGKEGKFNWTFFERRRHVKNCRSTFFDNTVESRPWRAGHYVEVAVGTGAVDEFALGIVIRVSPPFVWVQSDYFGPQRHRIFDMNDCTDLYPCGWSAAVDAPLNVYQKIPSPLKPPDCSLVTVYVNVGCSLGPHLCRTVLQKYPSVLGPGPAAKVLGYLFKIILASVHRPAPLCRAFYASFSQFCPSNKVLPIKANYANGQRLVELVVCDDARHVPNFLYHISVLLGACCSTFSLSELGSAGCPLKCTDKSGLRHTGLHGDCSGCPSCSAETRRALPVVKRQPKNKRRILFSKQGGPSRKKDKPTTLDAIAMTVEEVQREVAAAPQGPGAGPEGNVLAGRNPSIPEGQLSRMRASARQTQSVAPVVIATAVPVVPTLEKTEVKPPVVAVNGTVAPRFISEPSHVLNFTLPPVESNPLNWSHVELCTWLARIQGFGRTIVPIALKYHLNGESFMICNVDELAASLPLGDALKALEIARFLRDTFMAYMLLHLSGKELCTENSIRPPSYRGSADFSSYSFTLKSVATGKETEISVVRPLLAIALLILLPQNSRKLQLKHVHRLGLGTSISSNKHLLFSKEMRQEQCRRSLEALNDKQVEDQCSIGYSSAPSTTYSVGSERTEDHSISDAEFYDLDSVHCLKVVDDEGFFGEDDDDTFLSAKVVLWDSLDIDDVKPSPDFWACRNGSVQEVNEQTNKRSTGKAFFSLGRQLRTPVRSFHVLARVGKPEEEHIYEEIPDDLPCCSEAARKAELPPPLPPRHFHHPINDPEKVCMQVHFCGPNQPDLISRLLFFVLKTVNFEIKVVQEEVKSVDVIWDECVFMVDEMTTILRDPTYQKDIQGAIKNLCRMIPQIRSECENAIDSYTPAIFENLLDYLANPTPFCQKVGMCKGVIAAFVPMTDLLPAKGYGVQMDERKNTNSTCPFENIKTSSGLPAGCVFCKYGLSEIVDLMSTDTALSAIEGNVLGVCSIFPADWSDQCTDFMLMYFIATMKTVLANFDAKRTDTFVRYGYFQKSGQCGQSGDATDCFSQRRQTNEAP</sequence>
<proteinExistence type="predicted"/>
<dbReference type="PANTHER" id="PTHR11480:SF3">
    <property type="entry name" value="BCDNA.GH08312"/>
    <property type="match status" value="1"/>
</dbReference>
<dbReference type="SUPFAM" id="SSF47862">
    <property type="entry name" value="Saposin"/>
    <property type="match status" value="2"/>
</dbReference>
<protein>
    <submittedName>
        <fullName evidence="6">DUF3588 domain containing protein</fullName>
    </submittedName>
</protein>
<reference evidence="6" key="2">
    <citation type="submission" date="2014-03" db="EMBL/GenBank/DDBJ databases">
        <title>The whipworm genome and dual-species transcriptomics of an intimate host-pathogen interaction.</title>
        <authorList>
            <person name="Foth B.J."/>
            <person name="Tsai I.J."/>
            <person name="Reid A.J."/>
            <person name="Bancroft A.J."/>
            <person name="Nichol S."/>
            <person name="Tracey A."/>
            <person name="Holroyd N."/>
            <person name="Cotton J.A."/>
            <person name="Stanley E.J."/>
            <person name="Zarowiecki M."/>
            <person name="Liu J.Z."/>
            <person name="Huckvale T."/>
            <person name="Cooper P.J."/>
            <person name="Grencis R.K."/>
            <person name="Berriman M."/>
        </authorList>
    </citation>
    <scope>NUCLEOTIDE SEQUENCE [LARGE SCALE GENOMIC DNA]</scope>
</reference>
<evidence type="ECO:0000256" key="2">
    <source>
        <dbReference type="ARBA" id="ARBA00023180"/>
    </source>
</evidence>
<keyword evidence="7" id="KW-1185">Reference proteome</keyword>
<dbReference type="PROSITE" id="PS50015">
    <property type="entry name" value="SAP_B"/>
    <property type="match status" value="1"/>
</dbReference>
<organism evidence="6 7">
    <name type="scientific">Trichuris trichiura</name>
    <name type="common">Whipworm</name>
    <name type="synonym">Trichocephalus trichiurus</name>
    <dbReference type="NCBI Taxonomy" id="36087"/>
    <lineage>
        <taxon>Eukaryota</taxon>
        <taxon>Metazoa</taxon>
        <taxon>Ecdysozoa</taxon>
        <taxon>Nematoda</taxon>
        <taxon>Enoplea</taxon>
        <taxon>Dorylaimia</taxon>
        <taxon>Trichinellida</taxon>
        <taxon>Trichuridae</taxon>
        <taxon>Trichuris</taxon>
    </lineage>
</organism>
<dbReference type="InterPro" id="IPR008138">
    <property type="entry name" value="SapB_2"/>
</dbReference>
<dbReference type="STRING" id="36087.A0A077Z2E1"/>
<dbReference type="Pfam" id="PF12140">
    <property type="entry name" value="SLED"/>
    <property type="match status" value="1"/>
</dbReference>
<gene>
    <name evidence="6" type="ORF">TTRE_0000111201</name>
</gene>
<dbReference type="OrthoDB" id="5917609at2759"/>
<keyword evidence="1" id="KW-1015">Disulfide bond</keyword>
<keyword evidence="2" id="KW-0325">Glycoprotein</keyword>
<dbReference type="SMART" id="SM00741">
    <property type="entry name" value="SapB"/>
    <property type="match status" value="2"/>
</dbReference>
<evidence type="ECO:0000256" key="4">
    <source>
        <dbReference type="SAM" id="MobiDB-lite"/>
    </source>
</evidence>
<dbReference type="InterPro" id="IPR008139">
    <property type="entry name" value="SaposinB_dom"/>
</dbReference>
<dbReference type="InterPro" id="IPR051428">
    <property type="entry name" value="Sphingo_Act-Surfact_Prot"/>
</dbReference>
<dbReference type="Gene3D" id="1.10.225.10">
    <property type="entry name" value="Saposin-like"/>
    <property type="match status" value="2"/>
</dbReference>
<feature type="region of interest" description="Disordered" evidence="4">
    <location>
        <begin position="692"/>
        <end position="711"/>
    </location>
</feature>